<dbReference type="RefSeq" id="WP_200349367.1">
    <property type="nucleotide sequence ID" value="NZ_BAABHZ010000010.1"/>
</dbReference>
<dbReference type="EMBL" id="JAENIK010000004">
    <property type="protein sequence ID" value="MBK1814401.1"/>
    <property type="molecule type" value="Genomic_DNA"/>
</dbReference>
<name>A0A934VA21_9BACT</name>
<keyword evidence="3" id="KW-1185">Reference proteome</keyword>
<dbReference type="CDD" id="cd03801">
    <property type="entry name" value="GT4_PimA-like"/>
    <property type="match status" value="1"/>
</dbReference>
<feature type="domain" description="Glycosyl transferase family 1" evidence="1">
    <location>
        <begin position="242"/>
        <end position="390"/>
    </location>
</feature>
<protein>
    <submittedName>
        <fullName evidence="2">Glycosyltransferase</fullName>
    </submittedName>
</protein>
<comment type="caution">
    <text evidence="2">The sequence shown here is derived from an EMBL/GenBank/DDBJ whole genome shotgun (WGS) entry which is preliminary data.</text>
</comment>
<evidence type="ECO:0000259" key="1">
    <source>
        <dbReference type="Pfam" id="PF00534"/>
    </source>
</evidence>
<proteinExistence type="predicted"/>
<dbReference type="AlphaFoldDB" id="A0A934VA21"/>
<sequence>MTSRTHIALIAVACSPSQGSELGLAWKAVVALSEQHRLTVFVHCNHEHEILDHLESGNVEKSIADARFVFVGRTHQHNRNQAIARLMNWHYYRIWLDECVDAVIREHRSDAFDLVHHVTYSTWRMGSPFYKTGIPSVWGPVGGAGNVPFSAYGMLSTEAKITEGLRTMISKLYSLSPSFRRSLERNTVVLASNQETRHFLNKFTSRPVQVVFPTYFEPSEQGGPDSLLSESGPLNCFYGGGIIGSKGIALSFAAIARARDRGVDVVFRIAGPGPEVAHLQKNVARLGIEDRVTFLPLLKGADYRDILNKSDIFLFPSFRENIGMTMVDSMLHQVAPVVLDTSAPGEIVTPECGWKIPVAANPVIVEKIADAIIQADSDRRMLRKKAEAAKNRILDSYSKPQYLRHVRVAYEKALAPSRQNA</sequence>
<dbReference type="Proteomes" id="UP000600139">
    <property type="component" value="Unassembled WGS sequence"/>
</dbReference>
<organism evidence="2 3">
    <name type="scientific">Luteolibacter yonseiensis</name>
    <dbReference type="NCBI Taxonomy" id="1144680"/>
    <lineage>
        <taxon>Bacteria</taxon>
        <taxon>Pseudomonadati</taxon>
        <taxon>Verrucomicrobiota</taxon>
        <taxon>Verrucomicrobiia</taxon>
        <taxon>Verrucomicrobiales</taxon>
        <taxon>Verrucomicrobiaceae</taxon>
        <taxon>Luteolibacter</taxon>
    </lineage>
</organism>
<evidence type="ECO:0000313" key="3">
    <source>
        <dbReference type="Proteomes" id="UP000600139"/>
    </source>
</evidence>
<dbReference type="PANTHER" id="PTHR12526:SF630">
    <property type="entry name" value="GLYCOSYLTRANSFERASE"/>
    <property type="match status" value="1"/>
</dbReference>
<evidence type="ECO:0000313" key="2">
    <source>
        <dbReference type="EMBL" id="MBK1814401.1"/>
    </source>
</evidence>
<dbReference type="Gene3D" id="3.40.50.2000">
    <property type="entry name" value="Glycogen Phosphorylase B"/>
    <property type="match status" value="1"/>
</dbReference>
<dbReference type="SUPFAM" id="SSF53756">
    <property type="entry name" value="UDP-Glycosyltransferase/glycogen phosphorylase"/>
    <property type="match status" value="1"/>
</dbReference>
<dbReference type="PANTHER" id="PTHR12526">
    <property type="entry name" value="GLYCOSYLTRANSFERASE"/>
    <property type="match status" value="1"/>
</dbReference>
<gene>
    <name evidence="2" type="ORF">JIN84_02175</name>
</gene>
<dbReference type="Pfam" id="PF00534">
    <property type="entry name" value="Glycos_transf_1"/>
    <property type="match status" value="1"/>
</dbReference>
<dbReference type="InterPro" id="IPR001296">
    <property type="entry name" value="Glyco_trans_1"/>
</dbReference>
<accession>A0A934VA21</accession>
<reference evidence="2" key="1">
    <citation type="submission" date="2021-01" db="EMBL/GenBank/DDBJ databases">
        <title>Modified the classification status of verrucomicrobia.</title>
        <authorList>
            <person name="Feng X."/>
        </authorList>
    </citation>
    <scope>NUCLEOTIDE SEQUENCE</scope>
    <source>
        <strain evidence="2">JCM 18052</strain>
    </source>
</reference>